<dbReference type="Proteomes" id="UP000233100">
    <property type="component" value="Chromosome 1"/>
</dbReference>
<evidence type="ECO:0000259" key="14">
    <source>
        <dbReference type="Pfam" id="PF00999"/>
    </source>
</evidence>
<dbReference type="Gene3D" id="2.60.120.10">
    <property type="entry name" value="Jelly Rolls"/>
    <property type="match status" value="1"/>
</dbReference>
<keyword evidence="5 11" id="KW-0812">Transmembrane</keyword>
<keyword evidence="10" id="KW-0739">Sodium transport</keyword>
<evidence type="ECO:0000256" key="1">
    <source>
        <dbReference type="ARBA" id="ARBA00004141"/>
    </source>
</evidence>
<dbReference type="GO" id="GO:0005216">
    <property type="term" value="F:monoatomic ion channel activity"/>
    <property type="evidence" value="ECO:0007669"/>
    <property type="project" value="InterPro"/>
</dbReference>
<dbReference type="Gene3D" id="1.20.120.350">
    <property type="entry name" value="Voltage-gated potassium channels. Chain C"/>
    <property type="match status" value="1"/>
</dbReference>
<dbReference type="GO" id="GO:0015386">
    <property type="term" value="F:potassium:proton antiporter activity"/>
    <property type="evidence" value="ECO:0007669"/>
    <property type="project" value="TreeGrafter"/>
</dbReference>
<evidence type="ECO:0000256" key="7">
    <source>
        <dbReference type="ARBA" id="ARBA00023053"/>
    </source>
</evidence>
<dbReference type="PANTHER" id="PTHR10110:SF91">
    <property type="entry name" value="SODIUM_HYDROGEN EXCHANGER 11"/>
    <property type="match status" value="1"/>
</dbReference>
<evidence type="ECO:0000256" key="11">
    <source>
        <dbReference type="SAM" id="Phobius"/>
    </source>
</evidence>
<dbReference type="CDD" id="cd00038">
    <property type="entry name" value="CAP_ED"/>
    <property type="match status" value="1"/>
</dbReference>
<dbReference type="InterPro" id="IPR000595">
    <property type="entry name" value="cNMP-bd_dom"/>
</dbReference>
<keyword evidence="3" id="KW-0813">Transport</keyword>
<feature type="transmembrane region" description="Helical" evidence="11">
    <location>
        <begin position="120"/>
        <end position="139"/>
    </location>
</feature>
<dbReference type="Pfam" id="PF00999">
    <property type="entry name" value="Na_H_Exchanger"/>
    <property type="match status" value="1"/>
</dbReference>
<keyword evidence="7" id="KW-0915">Sodium</keyword>
<dbReference type="InterPro" id="IPR006153">
    <property type="entry name" value="Cation/H_exchanger_TM"/>
</dbReference>
<dbReference type="InterPro" id="IPR005821">
    <property type="entry name" value="Ion_trans_dom"/>
</dbReference>
<feature type="domain" description="Cation/H+ exchanger transmembrane" evidence="14">
    <location>
        <begin position="39"/>
        <end position="415"/>
    </location>
</feature>
<evidence type="ECO:0000313" key="16">
    <source>
        <dbReference type="Proteomes" id="UP000233100"/>
    </source>
</evidence>
<dbReference type="GO" id="GO:0051453">
    <property type="term" value="P:regulation of intracellular pH"/>
    <property type="evidence" value="ECO:0007669"/>
    <property type="project" value="TreeGrafter"/>
</dbReference>
<evidence type="ECO:0000313" key="15">
    <source>
        <dbReference type="Ensembl" id="ENSMFAP00000023766.2"/>
    </source>
</evidence>
<dbReference type="STRING" id="9541.ENSMFAP00000023766"/>
<name>A0A2K5VGC5_MACFA</name>
<keyword evidence="16" id="KW-1185">Reference proteome</keyword>
<comment type="subcellular location">
    <subcellularLocation>
        <location evidence="1">Membrane</location>
        <topology evidence="1">Multi-pass membrane protein</topology>
    </subcellularLocation>
</comment>
<feature type="transmembrane region" description="Helical" evidence="11">
    <location>
        <begin position="406"/>
        <end position="424"/>
    </location>
</feature>
<dbReference type="Pfam" id="PF00520">
    <property type="entry name" value="Ion_trans"/>
    <property type="match status" value="1"/>
</dbReference>
<keyword evidence="9 11" id="KW-0472">Membrane</keyword>
<proteinExistence type="inferred from homology"/>
<dbReference type="Bgee" id="ENSMFAG00000043508">
    <property type="expression patterns" value="Expressed in multicellular organism"/>
</dbReference>
<dbReference type="InterPro" id="IPR018490">
    <property type="entry name" value="cNMP-bd_dom_sf"/>
</dbReference>
<dbReference type="InterPro" id="IPR027359">
    <property type="entry name" value="Volt_channel_dom_sf"/>
</dbReference>
<reference evidence="15" key="2">
    <citation type="submission" date="2025-08" db="UniProtKB">
        <authorList>
            <consortium name="Ensembl"/>
        </authorList>
    </citation>
    <scope>IDENTIFICATION</scope>
</reference>
<dbReference type="SUPFAM" id="SSF51206">
    <property type="entry name" value="cAMP-binding domain-like"/>
    <property type="match status" value="1"/>
</dbReference>
<dbReference type="FunFam" id="1.20.120.350:FF:000050">
    <property type="entry name" value="Solute carrier family 9 member C1"/>
    <property type="match status" value="1"/>
</dbReference>
<keyword evidence="8" id="KW-0406">Ion transport</keyword>
<feature type="transmembrane region" description="Helical" evidence="11">
    <location>
        <begin position="246"/>
        <end position="265"/>
    </location>
</feature>
<dbReference type="AlphaFoldDB" id="A0A2K5VGC5"/>
<evidence type="ECO:0000259" key="13">
    <source>
        <dbReference type="Pfam" id="PF00520"/>
    </source>
</evidence>
<feature type="domain" description="Ion transport" evidence="13">
    <location>
        <begin position="618"/>
        <end position="728"/>
    </location>
</feature>
<evidence type="ECO:0000256" key="3">
    <source>
        <dbReference type="ARBA" id="ARBA00022448"/>
    </source>
</evidence>
<feature type="transmembrane region" description="Helical" evidence="11">
    <location>
        <begin position="635"/>
        <end position="653"/>
    </location>
</feature>
<protein>
    <submittedName>
        <fullName evidence="15">Solute carrier family 9 member C2 (putative)</fullName>
    </submittedName>
</protein>
<comment type="similarity">
    <text evidence="2">Belongs to the monovalent cation:proton antiporter 1 (CPA1) transporter (TC 2.A.36) family.</text>
</comment>
<evidence type="ECO:0000256" key="8">
    <source>
        <dbReference type="ARBA" id="ARBA00023065"/>
    </source>
</evidence>
<gene>
    <name evidence="15" type="primary">SLC9C2</name>
</gene>
<dbReference type="FunFam" id="2.60.120.10:FF:000142">
    <property type="entry name" value="Solute carrier family 9 member C2 (putative)"/>
    <property type="match status" value="1"/>
</dbReference>
<keyword evidence="4" id="KW-0050">Antiport</keyword>
<organism evidence="15 16">
    <name type="scientific">Macaca fascicularis</name>
    <name type="common">Crab-eating macaque</name>
    <name type="synonym">Cynomolgus monkey</name>
    <dbReference type="NCBI Taxonomy" id="9541"/>
    <lineage>
        <taxon>Eukaryota</taxon>
        <taxon>Metazoa</taxon>
        <taxon>Chordata</taxon>
        <taxon>Craniata</taxon>
        <taxon>Vertebrata</taxon>
        <taxon>Euteleostomi</taxon>
        <taxon>Mammalia</taxon>
        <taxon>Eutheria</taxon>
        <taxon>Euarchontoglires</taxon>
        <taxon>Primates</taxon>
        <taxon>Haplorrhini</taxon>
        <taxon>Catarrhini</taxon>
        <taxon>Cercopithecidae</taxon>
        <taxon>Cercopithecinae</taxon>
        <taxon>Macaca</taxon>
    </lineage>
</organism>
<keyword evidence="6 11" id="KW-1133">Transmembrane helix</keyword>
<feature type="transmembrane region" description="Helical" evidence="11">
    <location>
        <begin position="335"/>
        <end position="356"/>
    </location>
</feature>
<feature type="domain" description="Cyclic nucleotide-binding" evidence="12">
    <location>
        <begin position="890"/>
        <end position="980"/>
    </location>
</feature>
<feature type="transmembrane region" description="Helical" evidence="11">
    <location>
        <begin position="215"/>
        <end position="234"/>
    </location>
</feature>
<feature type="transmembrane region" description="Helical" evidence="11">
    <location>
        <begin position="673"/>
        <end position="692"/>
    </location>
</feature>
<feature type="transmembrane region" description="Helical" evidence="11">
    <location>
        <begin position="368"/>
        <end position="386"/>
    </location>
</feature>
<dbReference type="GO" id="GO:0098719">
    <property type="term" value="P:sodium ion import across plasma membrane"/>
    <property type="evidence" value="ECO:0007669"/>
    <property type="project" value="TreeGrafter"/>
</dbReference>
<sequence>MSSYIWAQNKSNRPDLLCGQPADYLIEEEHFTTLVCFIVVLGGLLKMCLKNSEVIVLTILSLSGFVIGQMAYSSVEVHQIVYPLLKTSSFSLYSYFSPLIIFMVALDVDFYILKNMFWQVLLTGLISFSTASIILGYVVIKFNKASWDLQSCLLFSITLGITDPLRSVNSLKTIGISKMYIDLIRGESLIICSITSVFLGNFRGSGIRFSVFRDVHVGIGLILDILGSIIFGYWCAKIIRCILADVFSNMLTNIILCFSMVYMTFYIVELLGMSGTLALVAVGLNLDSLTFKPKIEFVITKFLRIFSCVYEHLIYTFFGIVIGCGELDHYELYTITFIVILFTTVNLVRLLTILLVSPILMHSSYEYNWRWGVVITWSGIKGVFNLLLAPDIYNLAEQKVDVPQMFILYVQVVSLLTMGINSYVMTQSARKLDLCVLSLPRQMALQNATQHIQEIVQNTISLSKGEKILTNVNWTLVEDKTRIEYIPSSHVSHKDMKMESTTDEALIEEARLHVATIQMSSFEKQRNNGILEIEAARILIGAAKCYYSTQGKFMSIYDVSTYMRTRSWLMKFKTVLTFLDYRKEKIHFIPPESNAFLTFIFHIVFSEEFEYTGQIINLIYIYPMMTHLWPMARDLHVSALISINYYFMFLYVLESTLKIIILKRKYFRQYWNTLEFFILVVGIIDIFCVYFVKLRRHNLALIQLTVIMGYLRIIRFLPLFKIIVPILVNIADVQIKKRLSLMYSITKGYIKSQEDAKLLIKQISVHESIYQKLYEILETNKQDAVKELGLIEHEGRDVVIALKTKQAIRNVIAKALKNLTFLCSRGIIDKHDSTEINKVLLKKLKALNNFPKAIPPPTPDKYLHNIIWLEGKDVLIDFFKERAKLACFDYGDIICKAGEMPQGIYLIISGMAILHSLSPTFGIESSQRPDRKSSDMFTEFCTAGDIIGELNCLLKCEIEYTVICETSLQACFISLEDLYEGFDAFWPSLEYKIWLKLALSTAYQYFEPSLIDEDLKFQKCVMFNQAYVETLSSYNEMNIDNMTMKFVILVYGSVIDTKTEEPYFAPCIIPTTCEQVQGTSDLSKLLIVQASELTQRNSNTNVMVDTGLQTTGREYDWKTRDELKTGYHFRKGY</sequence>
<evidence type="ECO:0000256" key="10">
    <source>
        <dbReference type="ARBA" id="ARBA00023201"/>
    </source>
</evidence>
<evidence type="ECO:0000256" key="4">
    <source>
        <dbReference type="ARBA" id="ARBA00022449"/>
    </source>
</evidence>
<reference evidence="15" key="3">
    <citation type="submission" date="2025-09" db="UniProtKB">
        <authorList>
            <consortium name="Ensembl"/>
        </authorList>
    </citation>
    <scope>IDENTIFICATION</scope>
</reference>
<feature type="transmembrane region" description="Helical" evidence="11">
    <location>
        <begin position="54"/>
        <end position="72"/>
    </location>
</feature>
<dbReference type="InterPro" id="IPR014710">
    <property type="entry name" value="RmlC-like_jellyroll"/>
</dbReference>
<accession>A0A2K5VGC5</accession>
<feature type="transmembrane region" description="Helical" evidence="11">
    <location>
        <begin position="713"/>
        <end position="731"/>
    </location>
</feature>
<dbReference type="Pfam" id="PF00027">
    <property type="entry name" value="cNMP_binding"/>
    <property type="match status" value="1"/>
</dbReference>
<evidence type="ECO:0000259" key="12">
    <source>
        <dbReference type="Pfam" id="PF00027"/>
    </source>
</evidence>
<evidence type="ECO:0000256" key="2">
    <source>
        <dbReference type="ARBA" id="ARBA00007367"/>
    </source>
</evidence>
<evidence type="ECO:0000256" key="9">
    <source>
        <dbReference type="ARBA" id="ARBA00023136"/>
    </source>
</evidence>
<dbReference type="GO" id="GO:0005886">
    <property type="term" value="C:plasma membrane"/>
    <property type="evidence" value="ECO:0007669"/>
    <property type="project" value="TreeGrafter"/>
</dbReference>
<dbReference type="PANTHER" id="PTHR10110">
    <property type="entry name" value="SODIUM/HYDROGEN EXCHANGER"/>
    <property type="match status" value="1"/>
</dbReference>
<dbReference type="VEuPathDB" id="HostDB:ENSMFAG00000043508"/>
<dbReference type="GO" id="GO:0015385">
    <property type="term" value="F:sodium:proton antiporter activity"/>
    <property type="evidence" value="ECO:0007669"/>
    <property type="project" value="InterPro"/>
</dbReference>
<evidence type="ECO:0000256" key="6">
    <source>
        <dbReference type="ARBA" id="ARBA00022989"/>
    </source>
</evidence>
<feature type="transmembrane region" description="Helical" evidence="11">
    <location>
        <begin position="302"/>
        <end position="323"/>
    </location>
</feature>
<dbReference type="InterPro" id="IPR018422">
    <property type="entry name" value="Cation/H_exchanger_CPA1"/>
</dbReference>
<feature type="transmembrane region" description="Helical" evidence="11">
    <location>
        <begin position="92"/>
        <end position="113"/>
    </location>
</feature>
<reference evidence="15 16" key="1">
    <citation type="submission" date="2013-03" db="EMBL/GenBank/DDBJ databases">
        <authorList>
            <person name="Warren W."/>
            <person name="Wilson R.K."/>
        </authorList>
    </citation>
    <scope>NUCLEOTIDE SEQUENCE</scope>
</reference>
<dbReference type="GeneTree" id="ENSGT00940000162785"/>
<feature type="transmembrane region" description="Helical" evidence="11">
    <location>
        <begin position="271"/>
        <end position="290"/>
    </location>
</feature>
<evidence type="ECO:0000256" key="5">
    <source>
        <dbReference type="ARBA" id="ARBA00022692"/>
    </source>
</evidence>
<dbReference type="Ensembl" id="ENSMFAT00000031901.2">
    <property type="protein sequence ID" value="ENSMFAP00000023766.2"/>
    <property type="gene ID" value="ENSMFAG00000043508.2"/>
</dbReference>